<evidence type="ECO:0000256" key="2">
    <source>
        <dbReference type="ARBA" id="ARBA00022448"/>
    </source>
</evidence>
<accession>A0ABP8ATF4</accession>
<name>A0ABP8ATF4_9MICO</name>
<dbReference type="PROSITE" id="PS50928">
    <property type="entry name" value="ABC_TM1"/>
    <property type="match status" value="1"/>
</dbReference>
<evidence type="ECO:0000313" key="10">
    <source>
        <dbReference type="Proteomes" id="UP001500213"/>
    </source>
</evidence>
<dbReference type="InterPro" id="IPR050901">
    <property type="entry name" value="BP-dep_ABC_trans_perm"/>
</dbReference>
<keyword evidence="2 7" id="KW-0813">Transport</keyword>
<evidence type="ECO:0000256" key="7">
    <source>
        <dbReference type="RuleBase" id="RU363032"/>
    </source>
</evidence>
<reference evidence="10" key="1">
    <citation type="journal article" date="2019" name="Int. J. Syst. Evol. Microbiol.">
        <title>The Global Catalogue of Microorganisms (GCM) 10K type strain sequencing project: providing services to taxonomists for standard genome sequencing and annotation.</title>
        <authorList>
            <consortium name="The Broad Institute Genomics Platform"/>
            <consortium name="The Broad Institute Genome Sequencing Center for Infectious Disease"/>
            <person name="Wu L."/>
            <person name="Ma J."/>
        </authorList>
    </citation>
    <scope>NUCLEOTIDE SEQUENCE [LARGE SCALE GENOMIC DNA]</scope>
    <source>
        <strain evidence="10">JCM 17593</strain>
    </source>
</reference>
<dbReference type="EMBL" id="BAABBX010000015">
    <property type="protein sequence ID" value="GAA4190193.1"/>
    <property type="molecule type" value="Genomic_DNA"/>
</dbReference>
<evidence type="ECO:0000313" key="9">
    <source>
        <dbReference type="EMBL" id="GAA4190193.1"/>
    </source>
</evidence>
<dbReference type="PANTHER" id="PTHR32243:SF18">
    <property type="entry name" value="INNER MEMBRANE ABC TRANSPORTER PERMEASE PROTEIN YCJP"/>
    <property type="match status" value="1"/>
</dbReference>
<dbReference type="CDD" id="cd06261">
    <property type="entry name" value="TM_PBP2"/>
    <property type="match status" value="1"/>
</dbReference>
<keyword evidence="3" id="KW-1003">Cell membrane</keyword>
<feature type="transmembrane region" description="Helical" evidence="7">
    <location>
        <begin position="119"/>
        <end position="140"/>
    </location>
</feature>
<protein>
    <submittedName>
        <fullName evidence="9">Carbohydrate ABC transporter permease</fullName>
    </submittedName>
</protein>
<proteinExistence type="inferred from homology"/>
<dbReference type="SUPFAM" id="SSF161098">
    <property type="entry name" value="MetI-like"/>
    <property type="match status" value="1"/>
</dbReference>
<feature type="transmembrane region" description="Helical" evidence="7">
    <location>
        <begin position="88"/>
        <end position="107"/>
    </location>
</feature>
<feature type="domain" description="ABC transmembrane type-1" evidence="8">
    <location>
        <begin position="84"/>
        <end position="276"/>
    </location>
</feature>
<comment type="caution">
    <text evidence="9">The sequence shown here is derived from an EMBL/GenBank/DDBJ whole genome shotgun (WGS) entry which is preliminary data.</text>
</comment>
<evidence type="ECO:0000256" key="4">
    <source>
        <dbReference type="ARBA" id="ARBA00022692"/>
    </source>
</evidence>
<comment type="subcellular location">
    <subcellularLocation>
        <location evidence="1 7">Cell membrane</location>
        <topology evidence="1 7">Multi-pass membrane protein</topology>
    </subcellularLocation>
</comment>
<comment type="similarity">
    <text evidence="7">Belongs to the binding-protein-dependent transport system permease family.</text>
</comment>
<organism evidence="9 10">
    <name type="scientific">Gryllotalpicola kribbensis</name>
    <dbReference type="NCBI Taxonomy" id="993084"/>
    <lineage>
        <taxon>Bacteria</taxon>
        <taxon>Bacillati</taxon>
        <taxon>Actinomycetota</taxon>
        <taxon>Actinomycetes</taxon>
        <taxon>Micrococcales</taxon>
        <taxon>Microbacteriaceae</taxon>
        <taxon>Gryllotalpicola</taxon>
    </lineage>
</organism>
<gene>
    <name evidence="9" type="ORF">GCM10022288_19060</name>
</gene>
<dbReference type="InterPro" id="IPR000515">
    <property type="entry name" value="MetI-like"/>
</dbReference>
<keyword evidence="10" id="KW-1185">Reference proteome</keyword>
<keyword evidence="4 7" id="KW-0812">Transmembrane</keyword>
<dbReference type="Pfam" id="PF00528">
    <property type="entry name" value="BPD_transp_1"/>
    <property type="match status" value="1"/>
</dbReference>
<dbReference type="PANTHER" id="PTHR32243">
    <property type="entry name" value="MALTOSE TRANSPORT SYSTEM PERMEASE-RELATED"/>
    <property type="match status" value="1"/>
</dbReference>
<dbReference type="InterPro" id="IPR035906">
    <property type="entry name" value="MetI-like_sf"/>
</dbReference>
<evidence type="ECO:0000256" key="6">
    <source>
        <dbReference type="ARBA" id="ARBA00023136"/>
    </source>
</evidence>
<feature type="transmembrane region" description="Helical" evidence="7">
    <location>
        <begin position="152"/>
        <end position="175"/>
    </location>
</feature>
<dbReference type="Proteomes" id="UP001500213">
    <property type="component" value="Unassembled WGS sequence"/>
</dbReference>
<evidence type="ECO:0000256" key="5">
    <source>
        <dbReference type="ARBA" id="ARBA00022989"/>
    </source>
</evidence>
<sequence>MATTTPVAGAGTGIRRRRRRINWGANIVAIAFAIVWIFPVYWMLNTAFKPRDEVMTQTPHFWPSRLDAANFVSALAQSSFLQDLRNSLIVVLATLVIAILLGMFASAALTRFRFRGRKAILVVILAVQMLPATALLIPQFLVFNRLSLTGTYIGLILAYVASVLPFSIWVMRGFFLAIPVELEEAAAIDGAGSWRILFAVLFPLVTPGIIASSIFAFISAWNDYLTAYVFMSDSSMYTLPLWLASFTTPNGGTDYGAQMAASVVFSLPVVVFFLIIQRNLVSGISAGAVKG</sequence>
<keyword evidence="6 7" id="KW-0472">Membrane</keyword>
<feature type="transmembrane region" description="Helical" evidence="7">
    <location>
        <begin position="255"/>
        <end position="276"/>
    </location>
</feature>
<evidence type="ECO:0000256" key="3">
    <source>
        <dbReference type="ARBA" id="ARBA00022475"/>
    </source>
</evidence>
<feature type="transmembrane region" description="Helical" evidence="7">
    <location>
        <begin position="23"/>
        <end position="44"/>
    </location>
</feature>
<evidence type="ECO:0000256" key="1">
    <source>
        <dbReference type="ARBA" id="ARBA00004651"/>
    </source>
</evidence>
<feature type="transmembrane region" description="Helical" evidence="7">
    <location>
        <begin position="196"/>
        <end position="221"/>
    </location>
</feature>
<keyword evidence="5 7" id="KW-1133">Transmembrane helix</keyword>
<dbReference type="Gene3D" id="1.10.3720.10">
    <property type="entry name" value="MetI-like"/>
    <property type="match status" value="1"/>
</dbReference>
<dbReference type="RefSeq" id="WP_344776267.1">
    <property type="nucleotide sequence ID" value="NZ_BAABBX010000015.1"/>
</dbReference>
<evidence type="ECO:0000259" key="8">
    <source>
        <dbReference type="PROSITE" id="PS50928"/>
    </source>
</evidence>